<dbReference type="InterPro" id="IPR002877">
    <property type="entry name" value="RNA_MeTrfase_FtsJ_dom"/>
</dbReference>
<organism evidence="10 11">
    <name type="scientific">Mycena pura</name>
    <dbReference type="NCBI Taxonomy" id="153505"/>
    <lineage>
        <taxon>Eukaryota</taxon>
        <taxon>Fungi</taxon>
        <taxon>Dikarya</taxon>
        <taxon>Basidiomycota</taxon>
        <taxon>Agaricomycotina</taxon>
        <taxon>Agaricomycetes</taxon>
        <taxon>Agaricomycetidae</taxon>
        <taxon>Agaricales</taxon>
        <taxon>Marasmiineae</taxon>
        <taxon>Mycenaceae</taxon>
        <taxon>Mycena</taxon>
    </lineage>
</organism>
<sequence>MLFRPSPIVCAKKPSSTLWLARQARDPYVRLRSSPHPSAGGVAYRSRSAFKLLEMNDKWAMRFLDYPDVRVVLDLGSAPGGWSQVAARKLGWDPQPARMREAKTPYPRADGSDGDRGTGSWSARARPPSRDDDLPANANPVDISDLENHAGGTGGMGLGRGTIIAVDLLRMTPIPGVQFIQADFLAPDTEELIRSIIAHRTGDGDDAKADVVLCDMAANLTGTHYHDMEASLTICTSVLEFCKRHMRSAESIGRQLGGVLLMKHFVHPALHVFRTEILATRFTDVRFLKPHASRPESNEGYFICRGWKS</sequence>
<evidence type="ECO:0000256" key="8">
    <source>
        <dbReference type="SAM" id="MobiDB-lite"/>
    </source>
</evidence>
<gene>
    <name evidence="10" type="ORF">GGX14DRAFT_634907</name>
</gene>
<dbReference type="GO" id="GO:0008650">
    <property type="term" value="F:rRNA (uridine-2'-O-)-methyltransferase activity"/>
    <property type="evidence" value="ECO:0007669"/>
    <property type="project" value="TreeGrafter"/>
</dbReference>
<accession>A0AAD6VBB9</accession>
<evidence type="ECO:0000256" key="2">
    <source>
        <dbReference type="ARBA" id="ARBA00022552"/>
    </source>
</evidence>
<evidence type="ECO:0000259" key="9">
    <source>
        <dbReference type="Pfam" id="PF01728"/>
    </source>
</evidence>
<dbReference type="InterPro" id="IPR015507">
    <property type="entry name" value="rRNA-MeTfrase_E"/>
</dbReference>
<evidence type="ECO:0000256" key="6">
    <source>
        <dbReference type="ARBA" id="ARBA00041184"/>
    </source>
</evidence>
<protein>
    <recommendedName>
        <fullName evidence="6">rRNA methyltransferase 2, mitochondrial</fullName>
    </recommendedName>
</protein>
<keyword evidence="5 7" id="KW-0949">S-adenosyl-L-methionine</keyword>
<dbReference type="PANTHER" id="PTHR10920:SF18">
    <property type="entry name" value="RRNA METHYLTRANSFERASE 2, MITOCHONDRIAL"/>
    <property type="match status" value="1"/>
</dbReference>
<dbReference type="AlphaFoldDB" id="A0AAD6VBB9"/>
<feature type="domain" description="Ribosomal RNA methyltransferase FtsJ" evidence="9">
    <location>
        <begin position="44"/>
        <end position="91"/>
    </location>
</feature>
<evidence type="ECO:0000313" key="10">
    <source>
        <dbReference type="EMBL" id="KAJ7208026.1"/>
    </source>
</evidence>
<comment type="similarity">
    <text evidence="1">Belongs to the class I-like SAM-binding methyltransferase superfamily. RNA methyltransferase RlmE family.</text>
</comment>
<feature type="domain" description="Ribosomal RNA methyltransferase FtsJ" evidence="9">
    <location>
        <begin position="159"/>
        <end position="306"/>
    </location>
</feature>
<dbReference type="PIRSF" id="PIRSF005461">
    <property type="entry name" value="23S_rRNA_mtase"/>
    <property type="match status" value="1"/>
</dbReference>
<name>A0AAD6VBB9_9AGAR</name>
<evidence type="ECO:0000256" key="5">
    <source>
        <dbReference type="ARBA" id="ARBA00022691"/>
    </source>
</evidence>
<dbReference type="Pfam" id="PF01728">
    <property type="entry name" value="FtsJ"/>
    <property type="match status" value="2"/>
</dbReference>
<feature type="region of interest" description="Disordered" evidence="8">
    <location>
        <begin position="93"/>
        <end position="148"/>
    </location>
</feature>
<dbReference type="GO" id="GO:0005739">
    <property type="term" value="C:mitochondrion"/>
    <property type="evidence" value="ECO:0007669"/>
    <property type="project" value="TreeGrafter"/>
</dbReference>
<evidence type="ECO:0000256" key="3">
    <source>
        <dbReference type="ARBA" id="ARBA00022603"/>
    </source>
</evidence>
<reference evidence="10" key="1">
    <citation type="submission" date="2023-03" db="EMBL/GenBank/DDBJ databases">
        <title>Massive genome expansion in bonnet fungi (Mycena s.s.) driven by repeated elements and novel gene families across ecological guilds.</title>
        <authorList>
            <consortium name="Lawrence Berkeley National Laboratory"/>
            <person name="Harder C.B."/>
            <person name="Miyauchi S."/>
            <person name="Viragh M."/>
            <person name="Kuo A."/>
            <person name="Thoen E."/>
            <person name="Andreopoulos B."/>
            <person name="Lu D."/>
            <person name="Skrede I."/>
            <person name="Drula E."/>
            <person name="Henrissat B."/>
            <person name="Morin E."/>
            <person name="Kohler A."/>
            <person name="Barry K."/>
            <person name="LaButti K."/>
            <person name="Morin E."/>
            <person name="Salamov A."/>
            <person name="Lipzen A."/>
            <person name="Mereny Z."/>
            <person name="Hegedus B."/>
            <person name="Baldrian P."/>
            <person name="Stursova M."/>
            <person name="Weitz H."/>
            <person name="Taylor A."/>
            <person name="Grigoriev I.V."/>
            <person name="Nagy L.G."/>
            <person name="Martin F."/>
            <person name="Kauserud H."/>
        </authorList>
    </citation>
    <scope>NUCLEOTIDE SEQUENCE</scope>
    <source>
        <strain evidence="10">9144</strain>
    </source>
</reference>
<comment type="caution">
    <text evidence="10">The sequence shown here is derived from an EMBL/GenBank/DDBJ whole genome shotgun (WGS) entry which is preliminary data.</text>
</comment>
<proteinExistence type="inferred from homology"/>
<dbReference type="InterPro" id="IPR050082">
    <property type="entry name" value="RNA_methyltr_RlmE"/>
</dbReference>
<evidence type="ECO:0000256" key="1">
    <source>
        <dbReference type="ARBA" id="ARBA00009258"/>
    </source>
</evidence>
<dbReference type="EMBL" id="JARJCW010000035">
    <property type="protein sequence ID" value="KAJ7208026.1"/>
    <property type="molecule type" value="Genomic_DNA"/>
</dbReference>
<feature type="active site" description="Proton acceptor" evidence="7">
    <location>
        <position position="263"/>
    </location>
</feature>
<evidence type="ECO:0000313" key="11">
    <source>
        <dbReference type="Proteomes" id="UP001219525"/>
    </source>
</evidence>
<dbReference type="SUPFAM" id="SSF53335">
    <property type="entry name" value="S-adenosyl-L-methionine-dependent methyltransferases"/>
    <property type="match status" value="1"/>
</dbReference>
<dbReference type="HAMAP" id="MF_01547">
    <property type="entry name" value="RNA_methyltr_E"/>
    <property type="match status" value="1"/>
</dbReference>
<dbReference type="PANTHER" id="PTHR10920">
    <property type="entry name" value="RIBOSOMAL RNA METHYLTRANSFERASE"/>
    <property type="match status" value="1"/>
</dbReference>
<evidence type="ECO:0000256" key="4">
    <source>
        <dbReference type="ARBA" id="ARBA00022679"/>
    </source>
</evidence>
<dbReference type="InterPro" id="IPR029063">
    <property type="entry name" value="SAM-dependent_MTases_sf"/>
</dbReference>
<keyword evidence="2" id="KW-0698">rRNA processing</keyword>
<keyword evidence="11" id="KW-1185">Reference proteome</keyword>
<keyword evidence="3 10" id="KW-0489">Methyltransferase</keyword>
<dbReference type="Gene3D" id="3.40.50.150">
    <property type="entry name" value="Vaccinia Virus protein VP39"/>
    <property type="match status" value="1"/>
</dbReference>
<keyword evidence="4" id="KW-0808">Transferase</keyword>
<evidence type="ECO:0000256" key="7">
    <source>
        <dbReference type="PIRSR" id="PIRSR005461-1"/>
    </source>
</evidence>
<dbReference type="Proteomes" id="UP001219525">
    <property type="component" value="Unassembled WGS sequence"/>
</dbReference>